<dbReference type="Gene3D" id="2.60.120.10">
    <property type="entry name" value="Jelly Rolls"/>
    <property type="match status" value="1"/>
</dbReference>
<dbReference type="InterPro" id="IPR042171">
    <property type="entry name" value="Acyl-CoA_hotdog"/>
</dbReference>
<dbReference type="PANTHER" id="PTHR11066">
    <property type="entry name" value="ACYL-COA THIOESTERASE"/>
    <property type="match status" value="1"/>
</dbReference>
<dbReference type="OMA" id="TRNIDIW"/>
<dbReference type="InterPro" id="IPR049449">
    <property type="entry name" value="TesB_ACOT8-like_N"/>
</dbReference>
<evidence type="ECO:0000256" key="1">
    <source>
        <dbReference type="ARBA" id="ARBA00006538"/>
    </source>
</evidence>
<dbReference type="InParanoid" id="A0A200QU94"/>
<dbReference type="GO" id="GO:0005782">
    <property type="term" value="C:peroxisomal matrix"/>
    <property type="evidence" value="ECO:0007669"/>
    <property type="project" value="UniProtKB-SubCell"/>
</dbReference>
<sequence length="511" mass="57662">MEIEAVIEFLGHIPILQRLPSSSVQKIAEVVQFRHYKPGEYVVREGEIGHGVYFIWEGEAEISGSINFEGEDRSELQLKQYDYIGYGTVTSCHQADVIALSKPKSIWRAEETHETCSMVERILQLDPVEVNIFRGFTLPDAPRLRQVFGGQLALAAASKTVDYRKLVHSLHSYFLFVGDLGMPIIYQVHRLRDGNSFATRRVDAIQNGNVIFTLLASFQKEENGFESQEVTMPSVPGPDTLLSWEELQERRLSDPRLPRDSRNKLATRNIDIWPVDIRFCDPTTYTNQCKSPPSMKYWFKPRGRLSDDLALHRCVVAYTSDLLFSSISLNPHHRRGLKTSALSLDHSLSLLFQDVVSQIESPSASNGRGFTSACMFNKKGEVTIHLISIHWKISMFFNPLRTKIVSELQFSLRLWTPCHFIGSRGSNKESKSTTFSSQIKSISVLNRGIPTFGCNHLMITVSSSTKAVDESCLSFGMRLKTPITSTTSLRLLVMRDGLVMGFSATGWRVAQ</sequence>
<evidence type="ECO:0000313" key="4">
    <source>
        <dbReference type="EMBL" id="OVA14046.1"/>
    </source>
</evidence>
<dbReference type="EMBL" id="MVGT01001064">
    <property type="protein sequence ID" value="OVA14046.1"/>
    <property type="molecule type" value="Genomic_DNA"/>
</dbReference>
<dbReference type="PROSITE" id="PS00888">
    <property type="entry name" value="CNMP_BINDING_1"/>
    <property type="match status" value="1"/>
</dbReference>
<dbReference type="PANTHER" id="PTHR11066:SF34">
    <property type="entry name" value="ACYL-COENZYME A THIOESTERASE 8"/>
    <property type="match status" value="1"/>
</dbReference>
<dbReference type="SUPFAM" id="SSF51206">
    <property type="entry name" value="cAMP-binding domain-like"/>
    <property type="match status" value="1"/>
</dbReference>
<dbReference type="GO" id="GO:0006637">
    <property type="term" value="P:acyl-CoA metabolic process"/>
    <property type="evidence" value="ECO:0007669"/>
    <property type="project" value="InterPro"/>
</dbReference>
<dbReference type="Pfam" id="PF20789">
    <property type="entry name" value="4HBT_3C"/>
    <property type="match status" value="1"/>
</dbReference>
<dbReference type="OrthoDB" id="68328at2759"/>
<dbReference type="Gene3D" id="2.40.160.210">
    <property type="entry name" value="Acyl-CoA thioesterase, double hotdog domain"/>
    <property type="match status" value="1"/>
</dbReference>
<proteinExistence type="inferred from homology"/>
<protein>
    <submittedName>
        <fullName evidence="4">Cyclic nucleotide-binding domain</fullName>
    </submittedName>
</protein>
<dbReference type="FunFam" id="2.40.160.210:FF:000003">
    <property type="entry name" value="Acyl-CoA thioesterase II"/>
    <property type="match status" value="1"/>
</dbReference>
<dbReference type="InterPro" id="IPR014710">
    <property type="entry name" value="RmlC-like_jellyroll"/>
</dbReference>
<dbReference type="PROSITE" id="PS50042">
    <property type="entry name" value="CNMP_BINDING_3"/>
    <property type="match status" value="1"/>
</dbReference>
<name>A0A200QU94_MACCD</name>
<dbReference type="InterPro" id="IPR029069">
    <property type="entry name" value="HotDog_dom_sf"/>
</dbReference>
<dbReference type="GO" id="GO:0009062">
    <property type="term" value="P:fatty acid catabolic process"/>
    <property type="evidence" value="ECO:0007669"/>
    <property type="project" value="TreeGrafter"/>
</dbReference>
<dbReference type="Pfam" id="PF00027">
    <property type="entry name" value="cNMP_binding"/>
    <property type="match status" value="1"/>
</dbReference>
<dbReference type="InterPro" id="IPR049450">
    <property type="entry name" value="ACOT8-like_C"/>
</dbReference>
<evidence type="ECO:0000259" key="3">
    <source>
        <dbReference type="PROSITE" id="PS50042"/>
    </source>
</evidence>
<dbReference type="CDD" id="cd03445">
    <property type="entry name" value="Thioesterase_II_repeat2"/>
    <property type="match status" value="1"/>
</dbReference>
<evidence type="ECO:0000313" key="5">
    <source>
        <dbReference type="Proteomes" id="UP000195402"/>
    </source>
</evidence>
<dbReference type="InterPro" id="IPR000595">
    <property type="entry name" value="cNMP-bd_dom"/>
</dbReference>
<evidence type="ECO:0000256" key="2">
    <source>
        <dbReference type="ARBA" id="ARBA00022801"/>
    </source>
</evidence>
<dbReference type="Pfam" id="PF13622">
    <property type="entry name" value="4HBT_3"/>
    <property type="match status" value="1"/>
</dbReference>
<organism evidence="4 5">
    <name type="scientific">Macleaya cordata</name>
    <name type="common">Five-seeded plume-poppy</name>
    <name type="synonym">Bocconia cordata</name>
    <dbReference type="NCBI Taxonomy" id="56857"/>
    <lineage>
        <taxon>Eukaryota</taxon>
        <taxon>Viridiplantae</taxon>
        <taxon>Streptophyta</taxon>
        <taxon>Embryophyta</taxon>
        <taxon>Tracheophyta</taxon>
        <taxon>Spermatophyta</taxon>
        <taxon>Magnoliopsida</taxon>
        <taxon>Ranunculales</taxon>
        <taxon>Papaveraceae</taxon>
        <taxon>Papaveroideae</taxon>
        <taxon>Macleaya</taxon>
    </lineage>
</organism>
<accession>A0A200QU94</accession>
<dbReference type="GO" id="GO:0047617">
    <property type="term" value="F:fatty acyl-CoA hydrolase activity"/>
    <property type="evidence" value="ECO:0007669"/>
    <property type="project" value="InterPro"/>
</dbReference>
<keyword evidence="2" id="KW-0378">Hydrolase</keyword>
<dbReference type="InterPro" id="IPR018490">
    <property type="entry name" value="cNMP-bd_dom_sf"/>
</dbReference>
<reference evidence="4 5" key="1">
    <citation type="journal article" date="2017" name="Mol. Plant">
        <title>The Genome of Medicinal Plant Macleaya cordata Provides New Insights into Benzylisoquinoline Alkaloids Metabolism.</title>
        <authorList>
            <person name="Liu X."/>
            <person name="Liu Y."/>
            <person name="Huang P."/>
            <person name="Ma Y."/>
            <person name="Qing Z."/>
            <person name="Tang Q."/>
            <person name="Cao H."/>
            <person name="Cheng P."/>
            <person name="Zheng Y."/>
            <person name="Yuan Z."/>
            <person name="Zhou Y."/>
            <person name="Liu J."/>
            <person name="Tang Z."/>
            <person name="Zhuo Y."/>
            <person name="Zhang Y."/>
            <person name="Yu L."/>
            <person name="Huang J."/>
            <person name="Yang P."/>
            <person name="Peng Q."/>
            <person name="Zhang J."/>
            <person name="Jiang W."/>
            <person name="Zhang Z."/>
            <person name="Lin K."/>
            <person name="Ro D.K."/>
            <person name="Chen X."/>
            <person name="Xiong X."/>
            <person name="Shang Y."/>
            <person name="Huang S."/>
            <person name="Zeng J."/>
        </authorList>
    </citation>
    <scope>NUCLEOTIDE SEQUENCE [LARGE SCALE GENOMIC DNA]</scope>
    <source>
        <strain evidence="5">cv. BLH2017</strain>
        <tissue evidence="4">Root</tissue>
    </source>
</reference>
<dbReference type="SUPFAM" id="SSF54637">
    <property type="entry name" value="Thioesterase/thiol ester dehydrase-isomerase"/>
    <property type="match status" value="2"/>
</dbReference>
<dbReference type="STRING" id="56857.A0A200QU94"/>
<dbReference type="CDD" id="cd00038">
    <property type="entry name" value="CAP_ED"/>
    <property type="match status" value="1"/>
</dbReference>
<dbReference type="AlphaFoldDB" id="A0A200QU94"/>
<keyword evidence="5" id="KW-1185">Reference proteome</keyword>
<dbReference type="FunCoup" id="A0A200QU94">
    <property type="interactions" value="1745"/>
</dbReference>
<gene>
    <name evidence="4" type="ORF">BVC80_1787g125</name>
</gene>
<dbReference type="InterPro" id="IPR018488">
    <property type="entry name" value="cNMP-bd_CS"/>
</dbReference>
<feature type="domain" description="Cyclic nucleotide-binding" evidence="3">
    <location>
        <begin position="15"/>
        <end position="85"/>
    </location>
</feature>
<dbReference type="SMART" id="SM00100">
    <property type="entry name" value="cNMP"/>
    <property type="match status" value="1"/>
</dbReference>
<comment type="similarity">
    <text evidence="1">Belongs to the C/M/P thioester hydrolase family.</text>
</comment>
<dbReference type="Proteomes" id="UP000195402">
    <property type="component" value="Unassembled WGS sequence"/>
</dbReference>
<dbReference type="InterPro" id="IPR003703">
    <property type="entry name" value="Acyl_CoA_thio"/>
</dbReference>
<comment type="caution">
    <text evidence="4">The sequence shown here is derived from an EMBL/GenBank/DDBJ whole genome shotgun (WGS) entry which is preliminary data.</text>
</comment>